<name>A0A919S202_9CLOT</name>
<keyword evidence="1" id="KW-0175">Coiled coil</keyword>
<protein>
    <submittedName>
        <fullName evidence="2">Uncharacterized protein</fullName>
    </submittedName>
</protein>
<reference evidence="2" key="1">
    <citation type="submission" date="2021-03" db="EMBL/GenBank/DDBJ databases">
        <title>Taxonomic study of Clostridium polyendosporum from meadow-gley soil under rice.</title>
        <authorList>
            <person name="Kobayashi H."/>
            <person name="Tanizawa Y."/>
            <person name="Yagura M."/>
        </authorList>
    </citation>
    <scope>NUCLEOTIDE SEQUENCE</scope>
    <source>
        <strain evidence="2">JCM 30710</strain>
    </source>
</reference>
<feature type="coiled-coil region" evidence="1">
    <location>
        <begin position="100"/>
        <end position="127"/>
    </location>
</feature>
<gene>
    <name evidence="2" type="ORF">CPJCM30710_25420</name>
</gene>
<evidence type="ECO:0000313" key="2">
    <source>
        <dbReference type="EMBL" id="GIM29876.1"/>
    </source>
</evidence>
<organism evidence="2 3">
    <name type="scientific">Clostridium polyendosporum</name>
    <dbReference type="NCBI Taxonomy" id="69208"/>
    <lineage>
        <taxon>Bacteria</taxon>
        <taxon>Bacillati</taxon>
        <taxon>Bacillota</taxon>
        <taxon>Clostridia</taxon>
        <taxon>Eubacteriales</taxon>
        <taxon>Clostridiaceae</taxon>
        <taxon>Clostridium</taxon>
    </lineage>
</organism>
<evidence type="ECO:0000256" key="1">
    <source>
        <dbReference type="SAM" id="Coils"/>
    </source>
</evidence>
<dbReference type="EMBL" id="BOPZ01000023">
    <property type="protein sequence ID" value="GIM29876.1"/>
    <property type="molecule type" value="Genomic_DNA"/>
</dbReference>
<sequence length="265" mass="30579">MREFEKLLKLSSLSVAEKKSVGNFIKGLTPNRLHIIDIMTKTIAEVEYKKFTERLTESISTAIIASLLLNTNLSLVEIKKSLDETWDLLNEDSEVINKFKNQYGGDIDMAKKKIEQYQEQIAEKCEKLLKNGLRNQRQAVQMLKTHFPELSPAMLGTAWGECKDKYLNQIEENEEAEIKFENQEEKEAVEEIMKIIEGEEKVEMVKKIETETKVESKLKIKKMVVEGENGVELKRDGGIIAFDNEGQLDEWILEFKQVFAMRKAN</sequence>
<proteinExistence type="predicted"/>
<comment type="caution">
    <text evidence="2">The sequence shown here is derived from an EMBL/GenBank/DDBJ whole genome shotgun (WGS) entry which is preliminary data.</text>
</comment>
<dbReference type="Proteomes" id="UP000679179">
    <property type="component" value="Unassembled WGS sequence"/>
</dbReference>
<keyword evidence="3" id="KW-1185">Reference proteome</keyword>
<feature type="coiled-coil region" evidence="1">
    <location>
        <begin position="163"/>
        <end position="191"/>
    </location>
</feature>
<dbReference type="RefSeq" id="WP_212904560.1">
    <property type="nucleotide sequence ID" value="NZ_BOPZ01000023.1"/>
</dbReference>
<accession>A0A919S202</accession>
<evidence type="ECO:0000313" key="3">
    <source>
        <dbReference type="Proteomes" id="UP000679179"/>
    </source>
</evidence>
<dbReference type="AlphaFoldDB" id="A0A919S202"/>